<keyword evidence="3" id="KW-1185">Reference proteome</keyword>
<evidence type="ECO:0000313" key="3">
    <source>
        <dbReference type="Proteomes" id="UP001299596"/>
    </source>
</evidence>
<evidence type="ECO:0000259" key="1">
    <source>
        <dbReference type="Pfam" id="PF23918"/>
    </source>
</evidence>
<comment type="caution">
    <text evidence="2">The sequence shown here is derived from an EMBL/GenBank/DDBJ whole genome shotgun (WGS) entry which is preliminary data.</text>
</comment>
<protein>
    <recommendedName>
        <fullName evidence="1">DUF7257 domain-containing protein</fullName>
    </recommendedName>
</protein>
<feature type="domain" description="DUF7257" evidence="1">
    <location>
        <begin position="165"/>
        <end position="393"/>
    </location>
</feature>
<proteinExistence type="predicted"/>
<sequence length="564" mass="61141">MTTTYPAGPITPHGQYFRDKGRYPTVHLGSHDGSVGFYLHGGESIPWPDQPECVRLTRDGIKGLIAPGKIVGQKGATEDGETFIDGIYDPAEPELGVVARARDPRRLQSLVAELLGSIDLKRTSPLTVTTATGERWWSDVRWAKIPAEPFTWGEARRQKLTLRLRIDGAFWRSDSDISGLGFQYERHVDEFDYIAADVGTAQGWDVIYVGGQGGHVSANGSELYWTPSEFGAPTWDDPRSAIMRNRDHQATDDDMIAELLLGGYGTGLPFPGNASNGIWACMNNTGNPGRDGIRALIELAQVKVSKFVAGTETVLKTVPLSVQPQHGDLFQLICAPNGAISVRRNALTILTTTDTSPQRGANFRSGGMEMHAGATMLWATTPAPVDRWALSSNNTAAQGGKIQCFNFGDQPMYRTYTLVGPGIFNIAVSPGSTDMVSMGPLLDGQVIYLRTDPRKTTITDLTAKPPTPQQLNDWQQAVKDFLDFATGGNAPPLMHALASQFGIQPPQGNLYSLLKGRFGTESAIPPAPVSGEPEPYFVDASITDGNADSQLISTGIPLRRYPLR</sequence>
<dbReference type="Pfam" id="PF23918">
    <property type="entry name" value="DUF7257"/>
    <property type="match status" value="1"/>
</dbReference>
<organism evidence="2 3">
    <name type="scientific">[Mycobacterium] crassicus</name>
    <dbReference type="NCBI Taxonomy" id="2872309"/>
    <lineage>
        <taxon>Bacteria</taxon>
        <taxon>Bacillati</taxon>
        <taxon>Actinomycetota</taxon>
        <taxon>Actinomycetes</taxon>
        <taxon>Mycobacteriales</taxon>
        <taxon>Mycobacteriaceae</taxon>
        <taxon>Mycolicibacter</taxon>
    </lineage>
</organism>
<name>A0ABU5XGK2_9MYCO</name>
<reference evidence="2 3" key="1">
    <citation type="submission" date="2023-12" db="EMBL/GenBank/DDBJ databases">
        <title>Description of new species of Mycobacterium terrae complex isolated from sewage at the Sao Paulo Zoological Park Foundation in Brazil.</title>
        <authorList>
            <person name="Romagnoli C.L."/>
            <person name="Conceicao E.C."/>
            <person name="Machado E."/>
            <person name="Barreto L.B.P.F."/>
            <person name="Sharma A."/>
            <person name="Silva N.M."/>
            <person name="Marques L.E."/>
            <person name="Juliana M.A."/>
            <person name="Lourenco M.C.S."/>
            <person name="Digiampietri L.A."/>
            <person name="Suffys P.N."/>
            <person name="Viana-Niero C."/>
        </authorList>
    </citation>
    <scope>NUCLEOTIDE SEQUENCE [LARGE SCALE GENOMIC DNA]</scope>
    <source>
        <strain evidence="2 3">MYC098</strain>
    </source>
</reference>
<dbReference type="RefSeq" id="WP_225406302.1">
    <property type="nucleotide sequence ID" value="NZ_JAYJJR010000005.1"/>
</dbReference>
<evidence type="ECO:0000313" key="2">
    <source>
        <dbReference type="EMBL" id="MEB3021316.1"/>
    </source>
</evidence>
<gene>
    <name evidence="2" type="ORF">K6T79_09680</name>
</gene>
<accession>A0ABU5XGK2</accession>
<dbReference type="InterPro" id="IPR055681">
    <property type="entry name" value="DUF7257"/>
</dbReference>
<dbReference type="Proteomes" id="UP001299596">
    <property type="component" value="Unassembled WGS sequence"/>
</dbReference>
<dbReference type="EMBL" id="JAYJJR010000005">
    <property type="protein sequence ID" value="MEB3021316.1"/>
    <property type="molecule type" value="Genomic_DNA"/>
</dbReference>